<feature type="transmembrane region" description="Helical" evidence="1">
    <location>
        <begin position="393"/>
        <end position="414"/>
    </location>
</feature>
<dbReference type="GO" id="GO:0022857">
    <property type="term" value="F:transmembrane transporter activity"/>
    <property type="evidence" value="ECO:0007669"/>
    <property type="project" value="InterPro"/>
</dbReference>
<keyword evidence="1" id="KW-1133">Transmembrane helix</keyword>
<dbReference type="Gene3D" id="1.20.1250.20">
    <property type="entry name" value="MFS general substrate transporter like domains"/>
    <property type="match status" value="1"/>
</dbReference>
<dbReference type="Pfam" id="PF07690">
    <property type="entry name" value="MFS_1"/>
    <property type="match status" value="1"/>
</dbReference>
<keyword evidence="3" id="KW-1185">Reference proteome</keyword>
<feature type="transmembrane region" description="Helical" evidence="1">
    <location>
        <begin position="132"/>
        <end position="153"/>
    </location>
</feature>
<organism evidence="2 3">
    <name type="scientific">Pseudonocardia oroxyli</name>
    <dbReference type="NCBI Taxonomy" id="366584"/>
    <lineage>
        <taxon>Bacteria</taxon>
        <taxon>Bacillati</taxon>
        <taxon>Actinomycetota</taxon>
        <taxon>Actinomycetes</taxon>
        <taxon>Pseudonocardiales</taxon>
        <taxon>Pseudonocardiaceae</taxon>
        <taxon>Pseudonocardia</taxon>
    </lineage>
</organism>
<feature type="transmembrane region" description="Helical" evidence="1">
    <location>
        <begin position="77"/>
        <end position="96"/>
    </location>
</feature>
<dbReference type="STRING" id="366584.SAMN05216377_119138"/>
<feature type="transmembrane region" description="Helical" evidence="1">
    <location>
        <begin position="108"/>
        <end position="126"/>
    </location>
</feature>
<protein>
    <submittedName>
        <fullName evidence="2">MFS transporter, CP family, cyanate transporter</fullName>
    </submittedName>
</protein>
<name>A0A1G8A4B0_PSEOR</name>
<dbReference type="PANTHER" id="PTHR23523">
    <property type="match status" value="1"/>
</dbReference>
<dbReference type="InterPro" id="IPR052524">
    <property type="entry name" value="MFS_Cyanate_Porter"/>
</dbReference>
<dbReference type="SUPFAM" id="SSF103473">
    <property type="entry name" value="MFS general substrate transporter"/>
    <property type="match status" value="1"/>
</dbReference>
<dbReference type="OrthoDB" id="5317164at2"/>
<evidence type="ECO:0000313" key="3">
    <source>
        <dbReference type="Proteomes" id="UP000198967"/>
    </source>
</evidence>
<keyword evidence="1" id="KW-0472">Membrane</keyword>
<dbReference type="InterPro" id="IPR011701">
    <property type="entry name" value="MFS"/>
</dbReference>
<evidence type="ECO:0000313" key="2">
    <source>
        <dbReference type="EMBL" id="SDH15769.1"/>
    </source>
</evidence>
<reference evidence="2 3" key="1">
    <citation type="submission" date="2016-10" db="EMBL/GenBank/DDBJ databases">
        <authorList>
            <person name="de Groot N.N."/>
        </authorList>
    </citation>
    <scope>NUCLEOTIDE SEQUENCE [LARGE SCALE GENOMIC DNA]</scope>
    <source>
        <strain evidence="2 3">CGMCC 4.3143</strain>
    </source>
</reference>
<gene>
    <name evidence="2" type="ORF">SAMN05216377_119138</name>
</gene>
<feature type="transmembrane region" description="Helical" evidence="1">
    <location>
        <begin position="39"/>
        <end position="57"/>
    </location>
</feature>
<dbReference type="AlphaFoldDB" id="A0A1G8A4B0"/>
<feature type="transmembrane region" description="Helical" evidence="1">
    <location>
        <begin position="274"/>
        <end position="294"/>
    </location>
</feature>
<feature type="transmembrane region" description="Helical" evidence="1">
    <location>
        <begin position="306"/>
        <end position="325"/>
    </location>
</feature>
<dbReference type="PANTHER" id="PTHR23523:SF2">
    <property type="entry name" value="2-NITROIMIDAZOLE TRANSPORTER"/>
    <property type="match status" value="1"/>
</dbReference>
<dbReference type="RefSeq" id="WP_093089149.1">
    <property type="nucleotide sequence ID" value="NZ_FNBE01000019.1"/>
</dbReference>
<evidence type="ECO:0000256" key="1">
    <source>
        <dbReference type="SAM" id="Phobius"/>
    </source>
</evidence>
<accession>A0A1G8A4B0</accession>
<dbReference type="EMBL" id="FNBE01000019">
    <property type="protein sequence ID" value="SDH15769.1"/>
    <property type="molecule type" value="Genomic_DNA"/>
</dbReference>
<feature type="transmembrane region" description="Helical" evidence="1">
    <location>
        <begin position="240"/>
        <end position="262"/>
    </location>
</feature>
<dbReference type="InterPro" id="IPR036259">
    <property type="entry name" value="MFS_trans_sf"/>
</dbReference>
<keyword evidence="1" id="KW-0812">Transmembrane</keyword>
<feature type="transmembrane region" description="Helical" evidence="1">
    <location>
        <begin position="192"/>
        <end position="213"/>
    </location>
</feature>
<proteinExistence type="predicted"/>
<dbReference type="Proteomes" id="UP000198967">
    <property type="component" value="Unassembled WGS sequence"/>
</dbReference>
<sequence>MAVGEAGSSGVSEGKVFPELAGEAAAEGRLARIGPLRGTVLLAVGVVLAALNLRAAVTSASSLLGDVRGGLGASAAWTSLLTTAPTLCFAFAGLAAPAVARRIGLARAIGFALVALALGLAVRVWGGPAVMLGGTFVACAGIALANVLVPVVVKESFAGRVGLMTGLYTAALQGSGALGSAVTPVLEGPAGGWRQALVLWSGLALVALVVWAVGARHRTAPAGTQEAPPVPWRRLLRSRVAWSVTAFMGLQSFLAYVVMGWLPEIYQDAGLSKGAAGVMLSLASLVAVPFSLLVPALAARRRSQSGWNALIAVPPIVGAVGLMLAPATLPWLWALLLGSGFTAFGLAMTAIALRAVGPETAAGLSAMAQGFGYLIASTGPMLVGLLHDATGSWTLSLTVLVAALVGQLLAGVAAGRPRVV</sequence>
<dbReference type="CDD" id="cd17339">
    <property type="entry name" value="MFS_NIMT_CynX_like"/>
    <property type="match status" value="1"/>
</dbReference>
<feature type="transmembrane region" description="Helical" evidence="1">
    <location>
        <begin position="365"/>
        <end position="387"/>
    </location>
</feature>
<feature type="transmembrane region" description="Helical" evidence="1">
    <location>
        <begin position="165"/>
        <end position="186"/>
    </location>
</feature>
<feature type="transmembrane region" description="Helical" evidence="1">
    <location>
        <begin position="331"/>
        <end position="353"/>
    </location>
</feature>